<reference evidence="1" key="1">
    <citation type="submission" date="2020-09" db="EMBL/GenBank/DDBJ databases">
        <authorList>
            <person name="Kim M.K."/>
        </authorList>
    </citation>
    <scope>NUCLEOTIDE SEQUENCE</scope>
    <source>
        <strain evidence="1">BT704</strain>
    </source>
</reference>
<dbReference type="InterPro" id="IPR025667">
    <property type="entry name" value="SprB_repeat"/>
</dbReference>
<proteinExistence type="predicted"/>
<evidence type="ECO:0000313" key="1">
    <source>
        <dbReference type="EMBL" id="MBD2757797.1"/>
    </source>
</evidence>
<comment type="caution">
    <text evidence="1">The sequence shown here is derived from an EMBL/GenBank/DDBJ whole genome shotgun (WGS) entry which is preliminary data.</text>
</comment>
<dbReference type="AlphaFoldDB" id="A0A927B9W3"/>
<dbReference type="Proteomes" id="UP000653797">
    <property type="component" value="Unassembled WGS sequence"/>
</dbReference>
<gene>
    <name evidence="1" type="ORF">IC230_33350</name>
</gene>
<dbReference type="SUPFAM" id="SSF49899">
    <property type="entry name" value="Concanavalin A-like lectins/glucanases"/>
    <property type="match status" value="1"/>
</dbReference>
<evidence type="ECO:0000313" key="2">
    <source>
        <dbReference type="Proteomes" id="UP000653797"/>
    </source>
</evidence>
<dbReference type="NCBIfam" id="TIGR04131">
    <property type="entry name" value="Bac_Flav_CTERM"/>
    <property type="match status" value="1"/>
</dbReference>
<dbReference type="InterPro" id="IPR026341">
    <property type="entry name" value="T9SS_type_B"/>
</dbReference>
<dbReference type="Gene3D" id="2.60.120.200">
    <property type="match status" value="1"/>
</dbReference>
<dbReference type="InterPro" id="IPR013320">
    <property type="entry name" value="ConA-like_dom_sf"/>
</dbReference>
<dbReference type="Pfam" id="PF13585">
    <property type="entry name" value="CHU_C"/>
    <property type="match status" value="1"/>
</dbReference>
<accession>A0A927B9W3</accession>
<keyword evidence="2" id="KW-1185">Reference proteome</keyword>
<organism evidence="1 2">
    <name type="scientific">Spirosoma validum</name>
    <dbReference type="NCBI Taxonomy" id="2771355"/>
    <lineage>
        <taxon>Bacteria</taxon>
        <taxon>Pseudomonadati</taxon>
        <taxon>Bacteroidota</taxon>
        <taxon>Cytophagia</taxon>
        <taxon>Cytophagales</taxon>
        <taxon>Cytophagaceae</taxon>
        <taxon>Spirosoma</taxon>
    </lineage>
</organism>
<protein>
    <submittedName>
        <fullName evidence="1">Gliding motility-associated C-terminal domain-containing protein</fullName>
    </submittedName>
</protein>
<dbReference type="GO" id="GO:0004553">
    <property type="term" value="F:hydrolase activity, hydrolyzing O-glycosyl compounds"/>
    <property type="evidence" value="ECO:0007669"/>
    <property type="project" value="UniProtKB-ARBA"/>
</dbReference>
<dbReference type="EMBL" id="JACXAA010000032">
    <property type="protein sequence ID" value="MBD2757797.1"/>
    <property type="molecule type" value="Genomic_DNA"/>
</dbReference>
<name>A0A927B9W3_9BACT</name>
<dbReference type="Pfam" id="PF13573">
    <property type="entry name" value="SprB"/>
    <property type="match status" value="1"/>
</dbReference>
<dbReference type="GO" id="GO:0005975">
    <property type="term" value="P:carbohydrate metabolic process"/>
    <property type="evidence" value="ECO:0007669"/>
    <property type="project" value="UniProtKB-ARBA"/>
</dbReference>
<sequence length="900" mass="97382">MILNRLLFLCGLLLTVTLAQGQVVKHSYRFYNFFSVSESECGPDLTQERALGSCNFARLAGDFITDTIPYCAKRRTVYHTNLHWGLKYPNSSGTVGSTYTIHMYVKTTNWGPTWARIIDFSNGLSDNGIYFKNSGSAADRCIDFYPSGIIGPCPYFNTSTYYLLTFTRNGQTGIIDVYVNDKLFVSYNDAAGRYVGKTGTPIYIFRDDQAVSCESGEANFAYLSFTNQYSSQATVNAVYNDICSIANTTQTVDFALNPTSACSPSQRVTITYTGDKLVPESDYTVNWNWDGGKVISGSGFGPYVVNWPTSGTKSIKLTVTSTSCGRAIAQTRQLTVGSFSSFVSTTNASCGGANDGSLTINAMDGSAPYQYSIDSVRYQAANTFNVSPGAYTAYVKDARGCITNSRATVGMTNALKLQTLSDTSICPGQAIKLVTTSDVTNFSWLPITNLDNPAVKDPVATPLVSTTYVVTATNGTCSGKDTVRVTVLPPVQLSPQSVPKSCGTFVLSANSSGRVQWTGPGITGSRANQDTLVVTVRGTATYKVRATDIAGTSCTVEKDILVNFAPPATYRLAEHVKTSCGTSTVLEAPKADVWDSFRWQSPDGTIANQAQITAHTTGKYSVLATSSSTGCESRDTVAVNFVSVPAAPVTKDVSICAGDALPALMATGTNIRWFSDSTLQVQVGSGNTLRLNVSPLQPIKRVYFLTQSIGNTCTSAPAMVSFEIKEVPAINLPVKNYTGCFSTVPVDILTLDAGNTGTVQYKWYDPNGIFIDSSRTVNVQKEGVYSIQITNHQQCSKTGVVTVAEFCSPMLFAPDAFTPNHDNLNDVFEIKGKFAGDVVLFIYNRWGELILKTNKPSWDGYYRGELCPTGEYTWLIEVPMSNPGQQPQLYKKTGHVLLLK</sequence>
<dbReference type="RefSeq" id="WP_191043420.1">
    <property type="nucleotide sequence ID" value="NZ_JACXAA010000032.1"/>
</dbReference>